<reference evidence="1" key="2">
    <citation type="submission" date="2019-01" db="UniProtKB">
        <authorList>
            <consortium name="EnsemblPlants"/>
        </authorList>
    </citation>
    <scope>IDENTIFICATION</scope>
    <source>
        <strain evidence="1">cv. Heinz 1706</strain>
    </source>
</reference>
<accession>A0A3Q7HNX1</accession>
<evidence type="ECO:0000313" key="2">
    <source>
        <dbReference type="Proteomes" id="UP000004994"/>
    </source>
</evidence>
<dbReference type="Proteomes" id="UP000004994">
    <property type="component" value="Chromosome 8"/>
</dbReference>
<dbReference type="AlphaFoldDB" id="A0A3Q7HNX1"/>
<keyword evidence="2" id="KW-1185">Reference proteome</keyword>
<dbReference type="InParanoid" id="A0A3Q7HNX1"/>
<dbReference type="Gramene" id="Solyc08g047885.1.1">
    <property type="protein sequence ID" value="Solyc08g047885.1.1"/>
    <property type="gene ID" value="Solyc08g047885.1"/>
</dbReference>
<name>A0A3Q7HNX1_SOLLC</name>
<organism evidence="1">
    <name type="scientific">Solanum lycopersicum</name>
    <name type="common">Tomato</name>
    <name type="synonym">Lycopersicon esculentum</name>
    <dbReference type="NCBI Taxonomy" id="4081"/>
    <lineage>
        <taxon>Eukaryota</taxon>
        <taxon>Viridiplantae</taxon>
        <taxon>Streptophyta</taxon>
        <taxon>Embryophyta</taxon>
        <taxon>Tracheophyta</taxon>
        <taxon>Spermatophyta</taxon>
        <taxon>Magnoliopsida</taxon>
        <taxon>eudicotyledons</taxon>
        <taxon>Gunneridae</taxon>
        <taxon>Pentapetalae</taxon>
        <taxon>asterids</taxon>
        <taxon>lamiids</taxon>
        <taxon>Solanales</taxon>
        <taxon>Solanaceae</taxon>
        <taxon>Solanoideae</taxon>
        <taxon>Solaneae</taxon>
        <taxon>Solanum</taxon>
        <taxon>Solanum subgen. Lycopersicon</taxon>
    </lineage>
</organism>
<protein>
    <submittedName>
        <fullName evidence="1">Uncharacterized protein</fullName>
    </submittedName>
</protein>
<reference evidence="1" key="1">
    <citation type="journal article" date="2012" name="Nature">
        <title>The tomato genome sequence provides insights into fleshy fruit evolution.</title>
        <authorList>
            <consortium name="Tomato Genome Consortium"/>
        </authorList>
    </citation>
    <scope>NUCLEOTIDE SEQUENCE [LARGE SCALE GENOMIC DNA]</scope>
    <source>
        <strain evidence="1">cv. Heinz 1706</strain>
    </source>
</reference>
<proteinExistence type="predicted"/>
<sequence>MVGTSLEMNFIHPLTSFELKYIHPLTLFELNYIQPRTKDITTKHDKPLVQCLLQKRFMMLTHPQHILALHIQQTQSSRKKGFGVSRRNNEPTVMINAGVWSDQNLKLLCV</sequence>
<evidence type="ECO:0000313" key="1">
    <source>
        <dbReference type="EnsemblPlants" id="Solyc08g047885.1.1"/>
    </source>
</evidence>
<dbReference type="EnsemblPlants" id="Solyc08g047885.1.1">
    <property type="protein sequence ID" value="Solyc08g047885.1.1"/>
    <property type="gene ID" value="Solyc08g047885.1"/>
</dbReference>